<dbReference type="PANTHER" id="PTHR46577:SF1">
    <property type="entry name" value="HTH-TYPE TRANSCRIPTIONAL REGULATORY PROTEIN GABR"/>
    <property type="match status" value="1"/>
</dbReference>
<evidence type="ECO:0000259" key="6">
    <source>
        <dbReference type="PROSITE" id="PS50949"/>
    </source>
</evidence>
<dbReference type="PANTHER" id="PTHR46577">
    <property type="entry name" value="HTH-TYPE TRANSCRIPTIONAL REGULATORY PROTEIN GABR"/>
    <property type="match status" value="1"/>
</dbReference>
<keyword evidence="4 7" id="KW-0238">DNA-binding</keyword>
<dbReference type="InterPro" id="IPR036388">
    <property type="entry name" value="WH-like_DNA-bd_sf"/>
</dbReference>
<accession>A0A1H1NWZ6</accession>
<dbReference type="GO" id="GO:0008483">
    <property type="term" value="F:transaminase activity"/>
    <property type="evidence" value="ECO:0007669"/>
    <property type="project" value="UniProtKB-KW"/>
</dbReference>
<dbReference type="Pfam" id="PF00392">
    <property type="entry name" value="GntR"/>
    <property type="match status" value="1"/>
</dbReference>
<gene>
    <name evidence="7" type="ORF">SAMN04489834_0736</name>
</gene>
<keyword evidence="8" id="KW-1185">Reference proteome</keyword>
<evidence type="ECO:0000256" key="1">
    <source>
        <dbReference type="ARBA" id="ARBA00005384"/>
    </source>
</evidence>
<dbReference type="InterPro" id="IPR051446">
    <property type="entry name" value="HTH_trans_reg/aminotransferase"/>
</dbReference>
<name>A0A1H1NWZ6_9MICO</name>
<protein>
    <submittedName>
        <fullName evidence="7">DNA-binding transcriptional regulator, MocR family, contains an aminotransferase domain</fullName>
    </submittedName>
</protein>
<dbReference type="PRINTS" id="PR00035">
    <property type="entry name" value="HTHGNTR"/>
</dbReference>
<dbReference type="RefSeq" id="WP_083362843.1">
    <property type="nucleotide sequence ID" value="NZ_LT629742.1"/>
</dbReference>
<evidence type="ECO:0000256" key="5">
    <source>
        <dbReference type="ARBA" id="ARBA00023163"/>
    </source>
</evidence>
<dbReference type="Pfam" id="PF00155">
    <property type="entry name" value="Aminotran_1_2"/>
    <property type="match status" value="1"/>
</dbReference>
<evidence type="ECO:0000313" key="7">
    <source>
        <dbReference type="EMBL" id="SDS03482.1"/>
    </source>
</evidence>
<proteinExistence type="inferred from homology"/>
<keyword evidence="3" id="KW-0805">Transcription regulation</keyword>
<dbReference type="InterPro" id="IPR036390">
    <property type="entry name" value="WH_DNA-bd_sf"/>
</dbReference>
<keyword evidence="5" id="KW-0804">Transcription</keyword>
<evidence type="ECO:0000256" key="2">
    <source>
        <dbReference type="ARBA" id="ARBA00022898"/>
    </source>
</evidence>
<dbReference type="Proteomes" id="UP000181956">
    <property type="component" value="Chromosome I"/>
</dbReference>
<dbReference type="InterPro" id="IPR004839">
    <property type="entry name" value="Aminotransferase_I/II_large"/>
</dbReference>
<dbReference type="STRING" id="412690.SAMN04489834_0736"/>
<keyword evidence="7" id="KW-0032">Aminotransferase</keyword>
<dbReference type="SUPFAM" id="SSF46785">
    <property type="entry name" value="Winged helix' DNA-binding domain"/>
    <property type="match status" value="1"/>
</dbReference>
<dbReference type="InterPro" id="IPR015424">
    <property type="entry name" value="PyrdxlP-dep_Trfase"/>
</dbReference>
<dbReference type="EMBL" id="LT629742">
    <property type="protein sequence ID" value="SDS03482.1"/>
    <property type="molecule type" value="Genomic_DNA"/>
</dbReference>
<dbReference type="OrthoDB" id="199743at2"/>
<dbReference type="GO" id="GO:0003677">
    <property type="term" value="F:DNA binding"/>
    <property type="evidence" value="ECO:0007669"/>
    <property type="project" value="UniProtKB-KW"/>
</dbReference>
<dbReference type="InterPro" id="IPR015421">
    <property type="entry name" value="PyrdxlP-dep_Trfase_major"/>
</dbReference>
<evidence type="ECO:0000313" key="8">
    <source>
        <dbReference type="Proteomes" id="UP000181956"/>
    </source>
</evidence>
<dbReference type="SMART" id="SM00345">
    <property type="entry name" value="HTH_GNTR"/>
    <property type="match status" value="1"/>
</dbReference>
<sequence>MVTALSTVLSSGARTLSARALAPLLGEWRDAGPAYGALADRIRLLVIDGRIPVETRLPAERELAEHLELSRTTVTAAYRQLRELGFLQSVRGSGSITCLNGSPGMLSVPGDRGYLDLSKAAMPALPWLTDASRRAVDELPRHLGDAGYDPVGIPELRAAIAERYTARGLPTRPEQIMVTIGAQHAIALLSRALIGRGDRALIEQPTYPHAYEALRAAGARLVPVSATPQSPRPDAGERGVETAGFEQAIRQSNPAMGYLMPDFHNPTGRSLDAVQRERILAAAAKQGTVIVADETTAELDIDRPDAPLPMAAYGDAVLVGSLGKTVWGGIRIGWIRAEKPLIRKLIGLRAPGDLGTPILEQLIATELLPDMPRILELRSAQLRAGRDHLEQLLAERFPQWTVPHVHGGLATWVNLGSPVSSQLALAARNHGLLIAAGPRFGIDGAFERFLRLPISYSAEETTRAVDALGLAWGSLLRHPVPDAGYLADVV</sequence>
<dbReference type="AlphaFoldDB" id="A0A1H1NWZ6"/>
<keyword evidence="7" id="KW-0808">Transferase</keyword>
<organism evidence="7 8">
    <name type="scientific">Microterricola viridarii</name>
    <dbReference type="NCBI Taxonomy" id="412690"/>
    <lineage>
        <taxon>Bacteria</taxon>
        <taxon>Bacillati</taxon>
        <taxon>Actinomycetota</taxon>
        <taxon>Actinomycetes</taxon>
        <taxon>Micrococcales</taxon>
        <taxon>Microbacteriaceae</taxon>
        <taxon>Microterricola</taxon>
    </lineage>
</organism>
<dbReference type="PROSITE" id="PS50949">
    <property type="entry name" value="HTH_GNTR"/>
    <property type="match status" value="1"/>
</dbReference>
<dbReference type="CDD" id="cd07377">
    <property type="entry name" value="WHTH_GntR"/>
    <property type="match status" value="1"/>
</dbReference>
<dbReference type="Gene3D" id="1.10.10.10">
    <property type="entry name" value="Winged helix-like DNA-binding domain superfamily/Winged helix DNA-binding domain"/>
    <property type="match status" value="1"/>
</dbReference>
<reference evidence="8" key="1">
    <citation type="submission" date="2016-10" db="EMBL/GenBank/DDBJ databases">
        <authorList>
            <person name="Varghese N."/>
            <person name="Submissions S."/>
        </authorList>
    </citation>
    <scope>NUCLEOTIDE SEQUENCE [LARGE SCALE GENOMIC DNA]</scope>
    <source>
        <strain evidence="8">DSM 21772</strain>
    </source>
</reference>
<dbReference type="GO" id="GO:0030170">
    <property type="term" value="F:pyridoxal phosphate binding"/>
    <property type="evidence" value="ECO:0007669"/>
    <property type="project" value="InterPro"/>
</dbReference>
<evidence type="ECO:0000256" key="3">
    <source>
        <dbReference type="ARBA" id="ARBA00023015"/>
    </source>
</evidence>
<dbReference type="CDD" id="cd00609">
    <property type="entry name" value="AAT_like"/>
    <property type="match status" value="1"/>
</dbReference>
<dbReference type="InterPro" id="IPR000524">
    <property type="entry name" value="Tscrpt_reg_HTH_GntR"/>
</dbReference>
<dbReference type="SUPFAM" id="SSF53383">
    <property type="entry name" value="PLP-dependent transferases"/>
    <property type="match status" value="1"/>
</dbReference>
<keyword evidence="2" id="KW-0663">Pyridoxal phosphate</keyword>
<comment type="similarity">
    <text evidence="1">In the C-terminal section; belongs to the class-I pyridoxal-phosphate-dependent aminotransferase family.</text>
</comment>
<dbReference type="GO" id="GO:0003700">
    <property type="term" value="F:DNA-binding transcription factor activity"/>
    <property type="evidence" value="ECO:0007669"/>
    <property type="project" value="InterPro"/>
</dbReference>
<dbReference type="Gene3D" id="3.40.640.10">
    <property type="entry name" value="Type I PLP-dependent aspartate aminotransferase-like (Major domain)"/>
    <property type="match status" value="1"/>
</dbReference>
<feature type="domain" description="HTH gntR-type" evidence="6">
    <location>
        <begin position="32"/>
        <end position="100"/>
    </location>
</feature>
<evidence type="ECO:0000256" key="4">
    <source>
        <dbReference type="ARBA" id="ARBA00023125"/>
    </source>
</evidence>